<dbReference type="Pfam" id="PF14949">
    <property type="entry name" value="ARF7EP_C"/>
    <property type="match status" value="1"/>
</dbReference>
<proteinExistence type="predicted"/>
<dbReference type="AlphaFoldDB" id="A0AAJ7FDV5"/>
<evidence type="ECO:0000313" key="4">
    <source>
        <dbReference type="RefSeq" id="XP_015586890.1"/>
    </source>
</evidence>
<accession>A0AAJ7FDV5</accession>
<feature type="domain" description="ARF7 effector protein C-terminal" evidence="2">
    <location>
        <begin position="36"/>
        <end position="128"/>
    </location>
</feature>
<protein>
    <submittedName>
        <fullName evidence="4">ARL14 effector protein</fullName>
    </submittedName>
</protein>
<dbReference type="KEGG" id="ccin:107263804"/>
<organism evidence="3 4">
    <name type="scientific">Cephus cinctus</name>
    <name type="common">Wheat stem sawfly</name>
    <dbReference type="NCBI Taxonomy" id="211228"/>
    <lineage>
        <taxon>Eukaryota</taxon>
        <taxon>Metazoa</taxon>
        <taxon>Ecdysozoa</taxon>
        <taxon>Arthropoda</taxon>
        <taxon>Hexapoda</taxon>
        <taxon>Insecta</taxon>
        <taxon>Pterygota</taxon>
        <taxon>Neoptera</taxon>
        <taxon>Endopterygota</taxon>
        <taxon>Hymenoptera</taxon>
        <taxon>Cephoidea</taxon>
        <taxon>Cephidae</taxon>
        <taxon>Cephus</taxon>
    </lineage>
</organism>
<gene>
    <name evidence="4" type="primary">LOC107263804</name>
</gene>
<evidence type="ECO:0000259" key="2">
    <source>
        <dbReference type="Pfam" id="PF14949"/>
    </source>
</evidence>
<dbReference type="GeneID" id="107263804"/>
<dbReference type="PANTHER" id="PTHR46536:SF3">
    <property type="entry name" value="ARF7 EFFECTOR PROTEIN C-TERMINAL DOMAIN-CONTAINING PROTEIN"/>
    <property type="match status" value="1"/>
</dbReference>
<dbReference type="Proteomes" id="UP000694920">
    <property type="component" value="Unplaced"/>
</dbReference>
<dbReference type="InterPro" id="IPR029264">
    <property type="entry name" value="ARF7EP_C"/>
</dbReference>
<reference evidence="4" key="1">
    <citation type="submission" date="2025-08" db="UniProtKB">
        <authorList>
            <consortium name="RefSeq"/>
        </authorList>
    </citation>
    <scope>IDENTIFICATION</scope>
</reference>
<feature type="compositionally biased region" description="Polar residues" evidence="1">
    <location>
        <begin position="1"/>
        <end position="26"/>
    </location>
</feature>
<feature type="region of interest" description="Disordered" evidence="1">
    <location>
        <begin position="1"/>
        <end position="34"/>
    </location>
</feature>
<name>A0AAJ7FDV5_CEPCN</name>
<evidence type="ECO:0000313" key="3">
    <source>
        <dbReference type="Proteomes" id="UP000694920"/>
    </source>
</evidence>
<keyword evidence="3" id="KW-1185">Reference proteome</keyword>
<dbReference type="PANTHER" id="PTHR46536">
    <property type="entry name" value="ARL14 EFFECTOR PROTEIN"/>
    <property type="match status" value="1"/>
</dbReference>
<evidence type="ECO:0000256" key="1">
    <source>
        <dbReference type="SAM" id="MobiDB-lite"/>
    </source>
</evidence>
<dbReference type="RefSeq" id="XP_015586890.1">
    <property type="nucleotide sequence ID" value="XM_015731404.2"/>
</dbReference>
<sequence length="142" mass="16237">MESSAVSSNLADTSQPSNVQPNPSKPKSNRIPKSVSVDNVAKKFLKNFDPEQSEREKRKLQRRTYLGNRKHLLYDYKGCFMQTGQDLCDCLQEDCLGCHFACPKCSSKKCGHECRNFRKWSYEIIENEGSDVVIKNPNLKES</sequence>